<evidence type="ECO:0008006" key="4">
    <source>
        <dbReference type="Google" id="ProtNLM"/>
    </source>
</evidence>
<keyword evidence="1" id="KW-0812">Transmembrane</keyword>
<accession>A0AAD4Q6M1</accession>
<keyword evidence="1" id="KW-0472">Membrane</keyword>
<organism evidence="2 3">
    <name type="scientific">Lactarius akahatsu</name>
    <dbReference type="NCBI Taxonomy" id="416441"/>
    <lineage>
        <taxon>Eukaryota</taxon>
        <taxon>Fungi</taxon>
        <taxon>Dikarya</taxon>
        <taxon>Basidiomycota</taxon>
        <taxon>Agaricomycotina</taxon>
        <taxon>Agaricomycetes</taxon>
        <taxon>Russulales</taxon>
        <taxon>Russulaceae</taxon>
        <taxon>Lactarius</taxon>
    </lineage>
</organism>
<dbReference type="EMBL" id="JAKELL010000041">
    <property type="protein sequence ID" value="KAH8988468.1"/>
    <property type="molecule type" value="Genomic_DNA"/>
</dbReference>
<feature type="non-terminal residue" evidence="2">
    <location>
        <position position="142"/>
    </location>
</feature>
<gene>
    <name evidence="2" type="ORF">EDB92DRAFT_1766296</name>
</gene>
<dbReference type="AlphaFoldDB" id="A0AAD4Q6M1"/>
<reference evidence="2" key="1">
    <citation type="submission" date="2022-01" db="EMBL/GenBank/DDBJ databases">
        <title>Comparative genomics reveals a dynamic genome evolution in the ectomycorrhizal milk-cap (Lactarius) mushrooms.</title>
        <authorList>
            <consortium name="DOE Joint Genome Institute"/>
            <person name="Lebreton A."/>
            <person name="Tang N."/>
            <person name="Kuo A."/>
            <person name="LaButti K."/>
            <person name="Drula E."/>
            <person name="Barry K."/>
            <person name="Clum A."/>
            <person name="Lipzen A."/>
            <person name="Mousain D."/>
            <person name="Ng V."/>
            <person name="Wang R."/>
            <person name="Wang X."/>
            <person name="Dai Y."/>
            <person name="Henrissat B."/>
            <person name="Grigoriev I.V."/>
            <person name="Guerin-Laguette A."/>
            <person name="Yu F."/>
            <person name="Martin F.M."/>
        </authorList>
    </citation>
    <scope>NUCLEOTIDE SEQUENCE</scope>
    <source>
        <strain evidence="2">QP</strain>
    </source>
</reference>
<dbReference type="Proteomes" id="UP001201163">
    <property type="component" value="Unassembled WGS sequence"/>
</dbReference>
<evidence type="ECO:0000313" key="3">
    <source>
        <dbReference type="Proteomes" id="UP001201163"/>
    </source>
</evidence>
<name>A0AAD4Q6M1_9AGAM</name>
<dbReference type="Pfam" id="PF03134">
    <property type="entry name" value="TB2_DP1_HVA22"/>
    <property type="match status" value="1"/>
</dbReference>
<evidence type="ECO:0000256" key="1">
    <source>
        <dbReference type="SAM" id="Phobius"/>
    </source>
</evidence>
<comment type="caution">
    <text evidence="2">The sequence shown here is derived from an EMBL/GenBank/DDBJ whole genome shotgun (WGS) entry which is preliminary data.</text>
</comment>
<proteinExistence type="predicted"/>
<evidence type="ECO:0000313" key="2">
    <source>
        <dbReference type="EMBL" id="KAH8988468.1"/>
    </source>
</evidence>
<feature type="non-terminal residue" evidence="2">
    <location>
        <position position="1"/>
    </location>
</feature>
<dbReference type="InterPro" id="IPR004345">
    <property type="entry name" value="TB2_DP1_HVA22"/>
</dbReference>
<protein>
    <recommendedName>
        <fullName evidence="4">Protein YOP1</fullName>
    </recommendedName>
</protein>
<keyword evidence="1" id="KW-1133">Transmembrane helix</keyword>
<sequence length="142" mass="16495">LRCYLVFQNIFITFKTLKLPPPSSRNNGQPSVRALTQRKRDMKGCMAIWIVWCCLALYESLVERIVWIFIPFYDELKSVVLIFLILSRARSAEPIYLHVIRPLLKPYVSTLDAILGFIHNLGDFMLLVLSLPFTAAISWWYG</sequence>
<feature type="transmembrane region" description="Helical" evidence="1">
    <location>
        <begin position="124"/>
        <end position="141"/>
    </location>
</feature>
<keyword evidence="3" id="KW-1185">Reference proteome</keyword>